<dbReference type="OrthoDB" id="674948at2759"/>
<protein>
    <recommendedName>
        <fullName evidence="6">NAD-dependent epimerase/dehydratase domain-containing protein</fullName>
    </recommendedName>
</protein>
<name>A0A1Z5JJ01_FISSO</name>
<keyword evidence="5" id="KW-1185">Reference proteome</keyword>
<dbReference type="AlphaFoldDB" id="A0A1Z5JJ01"/>
<proteinExistence type="inferred from homology"/>
<comment type="caution">
    <text evidence="4">The sequence shown here is derived from an EMBL/GenBank/DDBJ whole genome shotgun (WGS) entry which is preliminary data.</text>
</comment>
<reference evidence="4 5" key="1">
    <citation type="journal article" date="2015" name="Plant Cell">
        <title>Oil accumulation by the oleaginous diatom Fistulifera solaris as revealed by the genome and transcriptome.</title>
        <authorList>
            <person name="Tanaka T."/>
            <person name="Maeda Y."/>
            <person name="Veluchamy A."/>
            <person name="Tanaka M."/>
            <person name="Abida H."/>
            <person name="Marechal E."/>
            <person name="Bowler C."/>
            <person name="Muto M."/>
            <person name="Sunaga Y."/>
            <person name="Tanaka M."/>
            <person name="Yoshino T."/>
            <person name="Taniguchi T."/>
            <person name="Fukuda Y."/>
            <person name="Nemoto M."/>
            <person name="Matsumoto M."/>
            <person name="Wong P.S."/>
            <person name="Aburatani S."/>
            <person name="Fujibuchi W."/>
        </authorList>
    </citation>
    <scope>NUCLEOTIDE SEQUENCE [LARGE SCALE GENOMIC DNA]</scope>
    <source>
        <strain evidence="4 5">JPCC DA0580</strain>
    </source>
</reference>
<sequence length="303" mass="32827">MKLIVFSFLFVNLSATWAMTSSSNCAVFGVGVLGTSLCRQILDAYPKAEVTGITKTTNRHEEILSHVGGTHSGRFHLCTSDQVNQKYENVIFCAPPSGFEDYAGAVKEVIDNVWSGPENKGVFIFTSSGGIYGAGNRQSITENSPVADPKENPRVARLIGAEEVVRAAGGCCLRLAGLYNLQRGPHNFWLTSGKAVSGGPDGIINMLHYDDAAGACVAALKADPDQTRGKNFLISDGHPLSRKQICEAALQASIYQANSMPEFLGSDDPLSNLGKAYDGTFSNQVLQWKPEYESMFSYFRQHQ</sequence>
<evidence type="ECO:0000313" key="4">
    <source>
        <dbReference type="EMBL" id="GAX13985.1"/>
    </source>
</evidence>
<organism evidence="4 5">
    <name type="scientific">Fistulifera solaris</name>
    <name type="common">Oleaginous diatom</name>
    <dbReference type="NCBI Taxonomy" id="1519565"/>
    <lineage>
        <taxon>Eukaryota</taxon>
        <taxon>Sar</taxon>
        <taxon>Stramenopiles</taxon>
        <taxon>Ochrophyta</taxon>
        <taxon>Bacillariophyta</taxon>
        <taxon>Bacillariophyceae</taxon>
        <taxon>Bacillariophycidae</taxon>
        <taxon>Naviculales</taxon>
        <taxon>Naviculaceae</taxon>
        <taxon>Fistulifera</taxon>
    </lineage>
</organism>
<evidence type="ECO:0000256" key="2">
    <source>
        <dbReference type="ARBA" id="ARBA00023027"/>
    </source>
</evidence>
<feature type="signal peptide" evidence="3">
    <location>
        <begin position="1"/>
        <end position="18"/>
    </location>
</feature>
<dbReference type="EMBL" id="BDSP01000074">
    <property type="protein sequence ID" value="GAX13985.1"/>
    <property type="molecule type" value="Genomic_DNA"/>
</dbReference>
<keyword evidence="2" id="KW-0520">NAD</keyword>
<dbReference type="InParanoid" id="A0A1Z5JJ01"/>
<comment type="similarity">
    <text evidence="1">Belongs to the NAD(P)-dependent epimerase/dehydratase family.</text>
</comment>
<evidence type="ECO:0000256" key="1">
    <source>
        <dbReference type="ARBA" id="ARBA00007637"/>
    </source>
</evidence>
<dbReference type="Gene3D" id="3.40.50.720">
    <property type="entry name" value="NAD(P)-binding Rossmann-like Domain"/>
    <property type="match status" value="1"/>
</dbReference>
<evidence type="ECO:0000256" key="3">
    <source>
        <dbReference type="SAM" id="SignalP"/>
    </source>
</evidence>
<keyword evidence="3" id="KW-0732">Signal</keyword>
<dbReference type="SUPFAM" id="SSF51735">
    <property type="entry name" value="NAD(P)-binding Rossmann-fold domains"/>
    <property type="match status" value="1"/>
</dbReference>
<feature type="chain" id="PRO_5012193519" description="NAD-dependent epimerase/dehydratase domain-containing protein" evidence="3">
    <location>
        <begin position="19"/>
        <end position="303"/>
    </location>
</feature>
<dbReference type="InterPro" id="IPR036291">
    <property type="entry name" value="NAD(P)-bd_dom_sf"/>
</dbReference>
<dbReference type="PANTHER" id="PTHR43574">
    <property type="entry name" value="EPIMERASE-RELATED"/>
    <property type="match status" value="1"/>
</dbReference>
<evidence type="ECO:0008006" key="6">
    <source>
        <dbReference type="Google" id="ProtNLM"/>
    </source>
</evidence>
<evidence type="ECO:0000313" key="5">
    <source>
        <dbReference type="Proteomes" id="UP000198406"/>
    </source>
</evidence>
<dbReference type="Proteomes" id="UP000198406">
    <property type="component" value="Unassembled WGS sequence"/>
</dbReference>
<gene>
    <name evidence="4" type="ORF">FisN_5Lh100</name>
</gene>
<accession>A0A1Z5JJ01</accession>